<evidence type="ECO:0000313" key="3">
    <source>
        <dbReference type="Proteomes" id="UP001598251"/>
    </source>
</evidence>
<dbReference type="InterPro" id="IPR047757">
    <property type="entry name" value="AfsA-like"/>
</dbReference>
<feature type="domain" description="A-factor biosynthesis hotdog" evidence="1">
    <location>
        <begin position="197"/>
        <end position="313"/>
    </location>
</feature>
<comment type="caution">
    <text evidence="2">The sequence shown here is derived from an EMBL/GenBank/DDBJ whole genome shotgun (WGS) entry which is preliminary data.</text>
</comment>
<proteinExistence type="predicted"/>
<evidence type="ECO:0000259" key="1">
    <source>
        <dbReference type="Pfam" id="PF03756"/>
    </source>
</evidence>
<sequence>MTALLQADRPDFSGSEVGEPELFEQTVPRTLVHRAAISEVLLTGVRPCEGDKLRIGAQWSRGHSYYGAVAGRWHDPMLFAEAIRQAGLLIAHEVLAIPLGFSFLTETMSFGITEDGVQLGRGPAHVVLDVALRDVVRRGSTVSAFAYDVVAHRDGRRVGSGSVTAKCLNPSVYRRLRGDYTSATPSRSLPAAIRPELVGRTCEFDVVLAAESRDGARALRADPDHPVLFDHPVDHLPGMVLMEAARQAALDALRCPEGLLVACDAEFRKYVEFDSPCLISTSERESAGPGRQALSVAFRQGGTAVADCRVTVSAGSER</sequence>
<reference evidence="2 3" key="1">
    <citation type="submission" date="2024-09" db="EMBL/GenBank/DDBJ databases">
        <title>The Natural Products Discovery Center: Release of the First 8490 Sequenced Strains for Exploring Actinobacteria Biosynthetic Diversity.</title>
        <authorList>
            <person name="Kalkreuter E."/>
            <person name="Kautsar S.A."/>
            <person name="Yang D."/>
            <person name="Bader C.D."/>
            <person name="Teijaro C.N."/>
            <person name="Fluegel L."/>
            <person name="Davis C.M."/>
            <person name="Simpson J.R."/>
            <person name="Lauterbach L."/>
            <person name="Steele A.D."/>
            <person name="Gui C."/>
            <person name="Meng S."/>
            <person name="Li G."/>
            <person name="Viehrig K."/>
            <person name="Ye F."/>
            <person name="Su P."/>
            <person name="Kiefer A.F."/>
            <person name="Nichols A."/>
            <person name="Cepeda A.J."/>
            <person name="Yan W."/>
            <person name="Fan B."/>
            <person name="Jiang Y."/>
            <person name="Adhikari A."/>
            <person name="Zheng C.-J."/>
            <person name="Schuster L."/>
            <person name="Cowan T.M."/>
            <person name="Smanski M.J."/>
            <person name="Chevrette M.G."/>
            <person name="De Carvalho L.P.S."/>
            <person name="Shen B."/>
        </authorList>
    </citation>
    <scope>NUCLEOTIDE SEQUENCE [LARGE SCALE GENOMIC DNA]</scope>
    <source>
        <strain evidence="2 3">NPDC058546</strain>
    </source>
</reference>
<feature type="domain" description="A-factor biosynthesis hotdog" evidence="1">
    <location>
        <begin position="31"/>
        <end position="167"/>
    </location>
</feature>
<dbReference type="EMBL" id="JBHXOF010000043">
    <property type="protein sequence ID" value="MFD4217843.1"/>
    <property type="molecule type" value="Genomic_DNA"/>
</dbReference>
<dbReference type="Pfam" id="PF03756">
    <property type="entry name" value="AfsA"/>
    <property type="match status" value="2"/>
</dbReference>
<accession>A0ABW6ERH1</accession>
<dbReference type="InterPro" id="IPR005509">
    <property type="entry name" value="AfsA_hotdog_dom"/>
</dbReference>
<gene>
    <name evidence="2" type="ORF">ACFWSS_33750</name>
</gene>
<dbReference type="NCBIfam" id="NF041195">
    <property type="entry name" value="ScbA_BarX_GamBu"/>
    <property type="match status" value="1"/>
</dbReference>
<dbReference type="Proteomes" id="UP001598251">
    <property type="component" value="Unassembled WGS sequence"/>
</dbReference>
<name>A0ABW6ERH1_9ACTN</name>
<dbReference type="RefSeq" id="WP_280929296.1">
    <property type="nucleotide sequence ID" value="NZ_JBHXLY010000042.1"/>
</dbReference>
<evidence type="ECO:0000313" key="2">
    <source>
        <dbReference type="EMBL" id="MFD4217843.1"/>
    </source>
</evidence>
<keyword evidence="3" id="KW-1185">Reference proteome</keyword>
<protein>
    <submittedName>
        <fullName evidence="2">ScbA/BarX family gamma-butyrolactone biosynthesis protein</fullName>
    </submittedName>
</protein>
<organism evidence="2 3">
    <name type="scientific">Streptomyces sindenensis</name>
    <dbReference type="NCBI Taxonomy" id="67363"/>
    <lineage>
        <taxon>Bacteria</taxon>
        <taxon>Bacillati</taxon>
        <taxon>Actinomycetota</taxon>
        <taxon>Actinomycetes</taxon>
        <taxon>Kitasatosporales</taxon>
        <taxon>Streptomycetaceae</taxon>
        <taxon>Streptomyces</taxon>
    </lineage>
</organism>